<evidence type="ECO:0000256" key="2">
    <source>
        <dbReference type="ARBA" id="ARBA00004441"/>
    </source>
</evidence>
<keyword evidence="7" id="KW-0934">Plastid</keyword>
<dbReference type="GO" id="GO:0009707">
    <property type="term" value="C:chloroplast outer membrane"/>
    <property type="evidence" value="ECO:0007669"/>
    <property type="project" value="UniProtKB-SubCell"/>
</dbReference>
<name>A0A833R2I1_9POAL</name>
<dbReference type="OrthoDB" id="503907at2759"/>
<keyword evidence="12" id="KW-0472">Membrane</keyword>
<evidence type="ECO:0000256" key="4">
    <source>
        <dbReference type="ARBA" id="ARBA00022448"/>
    </source>
</evidence>
<evidence type="ECO:0000256" key="10">
    <source>
        <dbReference type="ARBA" id="ARBA00023065"/>
    </source>
</evidence>
<dbReference type="GO" id="GO:0044070">
    <property type="term" value="P:regulation of monoatomic anion transport"/>
    <property type="evidence" value="ECO:0007669"/>
    <property type="project" value="InterPro"/>
</dbReference>
<dbReference type="PANTHER" id="PTHR35993">
    <property type="entry name" value="OUTER ENVELOPE PORE PROTEIN 21B, CHLOROPLASTIC"/>
    <property type="match status" value="1"/>
</dbReference>
<evidence type="ECO:0000256" key="9">
    <source>
        <dbReference type="ARBA" id="ARBA00022805"/>
    </source>
</evidence>
<comment type="function">
    <text evidence="13">Voltage-dependent rectifying anion channel that facilitates the translocation between chloroplast and cytoplasm of phosphorylated carbohydrates such as triosephosphate, 3-phosphoglycerate and inorganic phosphate (Pi) depending of ATP to triosephosphate ratio in the plastidial intermembrane space; in high triosephosphate/ATP conditions (e.g. photosynthesis), export of triosphosphate from chloroplast (outward rectifying channels), but in high ATP/triosephosphate conditions (e.g. dark phase), import of phosphosolutes (inward rectifying channels).</text>
</comment>
<comment type="subcellular location">
    <subcellularLocation>
        <location evidence="1">Plastid</location>
        <location evidence="1">Chloroplast outer membrane</location>
        <topology evidence="1">Multi-pass membrane protein</topology>
    </subcellularLocation>
    <subcellularLocation>
        <location evidence="2">Plastid</location>
        <location evidence="2">Etioplast membrane</location>
        <topology evidence="2">Multi-pass membrane protein</topology>
    </subcellularLocation>
</comment>
<evidence type="ECO:0000256" key="5">
    <source>
        <dbReference type="ARBA" id="ARBA00022452"/>
    </source>
</evidence>
<organism evidence="14 15">
    <name type="scientific">Carex littledalei</name>
    <dbReference type="NCBI Taxonomy" id="544730"/>
    <lineage>
        <taxon>Eukaryota</taxon>
        <taxon>Viridiplantae</taxon>
        <taxon>Streptophyta</taxon>
        <taxon>Embryophyta</taxon>
        <taxon>Tracheophyta</taxon>
        <taxon>Spermatophyta</taxon>
        <taxon>Magnoliopsida</taxon>
        <taxon>Liliopsida</taxon>
        <taxon>Poales</taxon>
        <taxon>Cyperaceae</taxon>
        <taxon>Cyperoideae</taxon>
        <taxon>Cariceae</taxon>
        <taxon>Carex</taxon>
        <taxon>Carex subgen. Euthyceras</taxon>
    </lineage>
</organism>
<evidence type="ECO:0000256" key="7">
    <source>
        <dbReference type="ARBA" id="ARBA00022640"/>
    </source>
</evidence>
<keyword evidence="4" id="KW-0813">Transport</keyword>
<comment type="caution">
    <text evidence="14">The sequence shown here is derived from an EMBL/GenBank/DDBJ whole genome shotgun (WGS) entry which is preliminary data.</text>
</comment>
<dbReference type="AlphaFoldDB" id="A0A833R2I1"/>
<gene>
    <name evidence="14" type="ORF">FCM35_KLT10129</name>
</gene>
<evidence type="ECO:0000256" key="11">
    <source>
        <dbReference type="ARBA" id="ARBA00023114"/>
    </source>
</evidence>
<evidence type="ECO:0000256" key="12">
    <source>
        <dbReference type="ARBA" id="ARBA00023136"/>
    </source>
</evidence>
<evidence type="ECO:0000256" key="13">
    <source>
        <dbReference type="ARBA" id="ARBA00024941"/>
    </source>
</evidence>
<evidence type="ECO:0000256" key="1">
    <source>
        <dbReference type="ARBA" id="ARBA00004396"/>
    </source>
</evidence>
<proteinExistence type="inferred from homology"/>
<comment type="similarity">
    <text evidence="3">Belongs to the plastid outer envelope porin OEP21 (TC 1.B.29) family.</text>
</comment>
<keyword evidence="10" id="KW-0406">Ion transport</keyword>
<keyword evidence="8" id="KW-0812">Transmembrane</keyword>
<accession>A0A833R2I1</accession>
<keyword evidence="11" id="KW-0626">Porin</keyword>
<dbReference type="GO" id="GO:0015288">
    <property type="term" value="F:porin activity"/>
    <property type="evidence" value="ECO:0007669"/>
    <property type="project" value="UniProtKB-KW"/>
</dbReference>
<keyword evidence="5" id="KW-1134">Transmembrane beta strand</keyword>
<protein>
    <submittedName>
        <fullName evidence="14">Outer envelope pore protein 21B</fullName>
    </submittedName>
</protein>
<dbReference type="EMBL" id="SWLB01000002">
    <property type="protein sequence ID" value="KAF3341285.1"/>
    <property type="molecule type" value="Genomic_DNA"/>
</dbReference>
<keyword evidence="6" id="KW-0150">Chloroplast</keyword>
<reference evidence="14" key="1">
    <citation type="submission" date="2020-01" db="EMBL/GenBank/DDBJ databases">
        <title>Genome sequence of Kobresia littledalei, the first chromosome-level genome in the family Cyperaceae.</title>
        <authorList>
            <person name="Qu G."/>
        </authorList>
    </citation>
    <scope>NUCLEOTIDE SEQUENCE</scope>
    <source>
        <strain evidence="14">C.B.Clarke</strain>
        <tissue evidence="14">Leaf</tissue>
    </source>
</reference>
<dbReference type="GO" id="GO:0008308">
    <property type="term" value="F:voltage-gated monoatomic anion channel activity"/>
    <property type="evidence" value="ECO:0007669"/>
    <property type="project" value="InterPro"/>
</dbReference>
<sequence>METSLRLGGESKSLRIHAKEKFPLGSNFLFQAHGEIDTSIAAPSYLAMLMRGYFPELSAKIGVGVHYDDKKQLGYTLRGKKSFLLTSNGLVGVNIKGLLLTDQEYDVKEKLGAVELSWSIFNFRRNQDVRLKVGYEMLHKMPYFQVRENNWTINAFLDGKWNLRFDL</sequence>
<evidence type="ECO:0000256" key="8">
    <source>
        <dbReference type="ARBA" id="ARBA00022692"/>
    </source>
</evidence>
<dbReference type="InterPro" id="IPR034575">
    <property type="entry name" value="OEP21"/>
</dbReference>
<keyword evidence="9" id="KW-1002">Plastid outer membrane</keyword>
<dbReference type="PANTHER" id="PTHR35993:SF1">
    <property type="entry name" value="OUTER ENVELOPE PORE PROTEIN 21B, CHLOROPLASTIC"/>
    <property type="match status" value="1"/>
</dbReference>
<dbReference type="Proteomes" id="UP000623129">
    <property type="component" value="Unassembled WGS sequence"/>
</dbReference>
<evidence type="ECO:0000256" key="6">
    <source>
        <dbReference type="ARBA" id="ARBA00022528"/>
    </source>
</evidence>
<keyword evidence="15" id="KW-1185">Reference proteome</keyword>
<dbReference type="GO" id="GO:0034426">
    <property type="term" value="C:etioplast membrane"/>
    <property type="evidence" value="ECO:0007669"/>
    <property type="project" value="UniProtKB-SubCell"/>
</dbReference>
<evidence type="ECO:0000313" key="15">
    <source>
        <dbReference type="Proteomes" id="UP000623129"/>
    </source>
</evidence>
<evidence type="ECO:0000256" key="3">
    <source>
        <dbReference type="ARBA" id="ARBA00009945"/>
    </source>
</evidence>
<evidence type="ECO:0000313" key="14">
    <source>
        <dbReference type="EMBL" id="KAF3341285.1"/>
    </source>
</evidence>
<dbReference type="GO" id="GO:0046930">
    <property type="term" value="C:pore complex"/>
    <property type="evidence" value="ECO:0007669"/>
    <property type="project" value="UniProtKB-KW"/>
</dbReference>